<feature type="domain" description="Leucine-binding protein" evidence="6">
    <location>
        <begin position="28"/>
        <end position="359"/>
    </location>
</feature>
<protein>
    <recommendedName>
        <fullName evidence="6">Leucine-binding protein domain-containing protein</fullName>
    </recommendedName>
</protein>
<comment type="caution">
    <text evidence="7">The sequence shown here is derived from an EMBL/GenBank/DDBJ whole genome shotgun (WGS) entry which is preliminary data.</text>
</comment>
<dbReference type="OrthoDB" id="9786833at2"/>
<dbReference type="InterPro" id="IPR000709">
    <property type="entry name" value="Leu_Ile_Val-bd"/>
</dbReference>
<dbReference type="AlphaFoldDB" id="A0A0A0D835"/>
<keyword evidence="2" id="KW-0813">Transport</keyword>
<dbReference type="InterPro" id="IPR028082">
    <property type="entry name" value="Peripla_BP_I"/>
</dbReference>
<keyword evidence="4" id="KW-0029">Amino-acid transport</keyword>
<keyword evidence="3 5" id="KW-0732">Signal</keyword>
<dbReference type="Proteomes" id="UP000029995">
    <property type="component" value="Unassembled WGS sequence"/>
</dbReference>
<evidence type="ECO:0000256" key="3">
    <source>
        <dbReference type="ARBA" id="ARBA00022729"/>
    </source>
</evidence>
<evidence type="ECO:0000256" key="5">
    <source>
        <dbReference type="SAM" id="SignalP"/>
    </source>
</evidence>
<name>A0A0A0D835_9PROT</name>
<dbReference type="PRINTS" id="PR00337">
    <property type="entry name" value="LEUILEVALBP"/>
</dbReference>
<dbReference type="CDD" id="cd06342">
    <property type="entry name" value="PBP1_ABC_LIVBP-like"/>
    <property type="match status" value="1"/>
</dbReference>
<gene>
    <name evidence="7" type="ORF">P409_11410</name>
</gene>
<dbReference type="InterPro" id="IPR028081">
    <property type="entry name" value="Leu-bd"/>
</dbReference>
<evidence type="ECO:0000313" key="7">
    <source>
        <dbReference type="EMBL" id="KGM34230.1"/>
    </source>
</evidence>
<reference evidence="7 8" key="1">
    <citation type="submission" date="2014-01" db="EMBL/GenBank/DDBJ databases">
        <title>Genome sequence determination for a cystic fibrosis isolate, Inquilinus limosus.</title>
        <authorList>
            <person name="Pino M."/>
            <person name="Di Conza J."/>
            <person name="Gutkind G."/>
        </authorList>
    </citation>
    <scope>NUCLEOTIDE SEQUENCE [LARGE SCALE GENOMIC DNA]</scope>
    <source>
        <strain evidence="7 8">MP06</strain>
    </source>
</reference>
<comment type="similarity">
    <text evidence="1">Belongs to the leucine-binding protein family.</text>
</comment>
<evidence type="ECO:0000256" key="2">
    <source>
        <dbReference type="ARBA" id="ARBA00022448"/>
    </source>
</evidence>
<feature type="chain" id="PRO_5001968291" description="Leucine-binding protein domain-containing protein" evidence="5">
    <location>
        <begin position="27"/>
        <end position="370"/>
    </location>
</feature>
<evidence type="ECO:0000259" key="6">
    <source>
        <dbReference type="Pfam" id="PF13458"/>
    </source>
</evidence>
<evidence type="ECO:0000256" key="1">
    <source>
        <dbReference type="ARBA" id="ARBA00010062"/>
    </source>
</evidence>
<accession>A0A0A0D835</accession>
<dbReference type="GO" id="GO:0006865">
    <property type="term" value="P:amino acid transport"/>
    <property type="evidence" value="ECO:0007669"/>
    <property type="project" value="UniProtKB-KW"/>
</dbReference>
<proteinExistence type="inferred from homology"/>
<dbReference type="Gene3D" id="3.40.50.2300">
    <property type="match status" value="2"/>
</dbReference>
<feature type="signal peptide" evidence="5">
    <location>
        <begin position="1"/>
        <end position="26"/>
    </location>
</feature>
<evidence type="ECO:0000313" key="8">
    <source>
        <dbReference type="Proteomes" id="UP000029995"/>
    </source>
</evidence>
<dbReference type="SUPFAM" id="SSF53822">
    <property type="entry name" value="Periplasmic binding protein-like I"/>
    <property type="match status" value="1"/>
</dbReference>
<dbReference type="PANTHER" id="PTHR47151:SF2">
    <property type="entry name" value="AMINO ACID BINDING PROTEIN"/>
    <property type="match status" value="1"/>
</dbReference>
<dbReference type="PANTHER" id="PTHR47151">
    <property type="entry name" value="LEU/ILE/VAL-BINDING ABC TRANSPORTER SUBUNIT"/>
    <property type="match status" value="1"/>
</dbReference>
<organism evidence="7 8">
    <name type="scientific">Inquilinus limosus MP06</name>
    <dbReference type="NCBI Taxonomy" id="1398085"/>
    <lineage>
        <taxon>Bacteria</taxon>
        <taxon>Pseudomonadati</taxon>
        <taxon>Pseudomonadota</taxon>
        <taxon>Alphaproteobacteria</taxon>
        <taxon>Rhodospirillales</taxon>
        <taxon>Rhodospirillaceae</taxon>
        <taxon>Inquilinus</taxon>
    </lineage>
</organism>
<dbReference type="EMBL" id="JANX01000109">
    <property type="protein sequence ID" value="KGM34230.1"/>
    <property type="molecule type" value="Genomic_DNA"/>
</dbReference>
<dbReference type="RefSeq" id="WP_034835729.1">
    <property type="nucleotide sequence ID" value="NZ_JANX01000109.1"/>
</dbReference>
<evidence type="ECO:0000256" key="4">
    <source>
        <dbReference type="ARBA" id="ARBA00022970"/>
    </source>
</evidence>
<sequence length="370" mass="38771">MSRFRSGTMASALALATVFAGSAAWADVTIGAAFVLSGGNAPYGLQERRGVEAAVEAINAAGGVNGEKIVVEFGDDAGDPRQAVQVANDMVNKKVVAVVGHTLSGATVAAAPVYDEEGIIMITPSATAVDLTEKGYKTVFRTVVRDDQQGKVAGAYIVEHFKDKKIAFVQDSTTYGKGLADATKAVVNAGGVKEAAYETITPGELDYSATISKLKADNIDVVYYGGLYNEAGLLLRQMRDQGLKAQFISGDGLYAQDFWSIVGPAGEGVLLTIDNPPETNPAAKDVVAALKAKNIDPAGYTLYAYAAVQAWAEAAKKAKSTDPEKVAAALHDGSDYKTVLGDIAYDSKGDRTKSGYALFKRTGTTFEPAK</sequence>
<dbReference type="Pfam" id="PF13458">
    <property type="entry name" value="Peripla_BP_6"/>
    <property type="match status" value="1"/>
</dbReference>